<feature type="transmembrane region" description="Helical" evidence="7">
    <location>
        <begin position="161"/>
        <end position="185"/>
    </location>
</feature>
<comment type="similarity">
    <text evidence="2">Belongs to the SLC13A/DASS transporter (TC 2.A.47) family. NADC subfamily.</text>
</comment>
<dbReference type="GeneID" id="106012467"/>
<dbReference type="PANTHER" id="PTHR10283:SF82">
    <property type="entry name" value="SOLUTE CARRIER FAMILY 13 MEMBER 2"/>
    <property type="match status" value="1"/>
</dbReference>
<evidence type="ECO:0000256" key="7">
    <source>
        <dbReference type="SAM" id="Phobius"/>
    </source>
</evidence>
<dbReference type="Pfam" id="PF00939">
    <property type="entry name" value="Na_sulph_symp"/>
    <property type="match status" value="1"/>
</dbReference>
<gene>
    <name evidence="9" type="primary">LOC106012467</name>
</gene>
<reference evidence="9" key="1">
    <citation type="submission" date="2025-08" db="UniProtKB">
        <authorList>
            <consortium name="RefSeq"/>
        </authorList>
    </citation>
    <scope>IDENTIFICATION</scope>
</reference>
<protein>
    <submittedName>
        <fullName evidence="9">Solute carrier family 13 member 3-like</fullName>
    </submittedName>
</protein>
<dbReference type="InterPro" id="IPR001898">
    <property type="entry name" value="SLC13A/DASS"/>
</dbReference>
<keyword evidence="4 7" id="KW-0812">Transmembrane</keyword>
<evidence type="ECO:0000256" key="5">
    <source>
        <dbReference type="ARBA" id="ARBA00022989"/>
    </source>
</evidence>
<dbReference type="PANTHER" id="PTHR10283">
    <property type="entry name" value="SOLUTE CARRIER FAMILY 13 MEMBER"/>
    <property type="match status" value="1"/>
</dbReference>
<evidence type="ECO:0000256" key="4">
    <source>
        <dbReference type="ARBA" id="ARBA00022692"/>
    </source>
</evidence>
<dbReference type="RefSeq" id="XP_012940973.1">
    <property type="nucleotide sequence ID" value="XM_013085519.1"/>
</dbReference>
<keyword evidence="8" id="KW-1185">Reference proteome</keyword>
<keyword evidence="6 7" id="KW-0472">Membrane</keyword>
<name>A0ABM1A523_APLCA</name>
<dbReference type="PROSITE" id="PS01271">
    <property type="entry name" value="NA_SULFATE"/>
    <property type="match status" value="1"/>
</dbReference>
<feature type="transmembrane region" description="Helical" evidence="7">
    <location>
        <begin position="34"/>
        <end position="56"/>
    </location>
</feature>
<keyword evidence="5 7" id="KW-1133">Transmembrane helix</keyword>
<organism evidence="8 9">
    <name type="scientific">Aplysia californica</name>
    <name type="common">California sea hare</name>
    <dbReference type="NCBI Taxonomy" id="6500"/>
    <lineage>
        <taxon>Eukaryota</taxon>
        <taxon>Metazoa</taxon>
        <taxon>Spiralia</taxon>
        <taxon>Lophotrochozoa</taxon>
        <taxon>Mollusca</taxon>
        <taxon>Gastropoda</taxon>
        <taxon>Heterobranchia</taxon>
        <taxon>Euthyneura</taxon>
        <taxon>Tectipleura</taxon>
        <taxon>Aplysiida</taxon>
        <taxon>Aplysioidea</taxon>
        <taxon>Aplysiidae</taxon>
        <taxon>Aplysia</taxon>
    </lineage>
</organism>
<sequence>MARFAEKAVIGHFAVLVTLWLSMKMPGGVGWNSLFTPGFVNNSTSGVIILTSLFIFPSQRPRIFGGNSGTVEGNSKSDSCPTLLEWENVQQMFPWGTFCLIGGGYALAATCQALNLGMNPLYLMVPGVLASSMAFMLPVATPPNTIVFATGHIKASDMGKAGFILNVLCVLVINVGANTWIWSYLNLDQLPPEMNRSSTALPTLWAETTPHSTDVFPTNVTA</sequence>
<evidence type="ECO:0000256" key="1">
    <source>
        <dbReference type="ARBA" id="ARBA00004141"/>
    </source>
</evidence>
<feature type="transmembrane region" description="Helical" evidence="7">
    <location>
        <begin position="93"/>
        <end position="115"/>
    </location>
</feature>
<evidence type="ECO:0000256" key="2">
    <source>
        <dbReference type="ARBA" id="ARBA00006772"/>
    </source>
</evidence>
<comment type="subcellular location">
    <subcellularLocation>
        <location evidence="1">Membrane</location>
        <topology evidence="1">Multi-pass membrane protein</topology>
    </subcellularLocation>
</comment>
<keyword evidence="3" id="KW-0813">Transport</keyword>
<evidence type="ECO:0000313" key="9">
    <source>
        <dbReference type="RefSeq" id="XP_012940973.1"/>
    </source>
</evidence>
<dbReference type="InterPro" id="IPR031312">
    <property type="entry name" value="Na/sul_symport_CS"/>
</dbReference>
<accession>A0ABM1A523</accession>
<evidence type="ECO:0000256" key="3">
    <source>
        <dbReference type="ARBA" id="ARBA00022448"/>
    </source>
</evidence>
<feature type="transmembrane region" description="Helical" evidence="7">
    <location>
        <begin position="121"/>
        <end position="140"/>
    </location>
</feature>
<dbReference type="Proteomes" id="UP000694888">
    <property type="component" value="Unplaced"/>
</dbReference>
<evidence type="ECO:0000256" key="6">
    <source>
        <dbReference type="ARBA" id="ARBA00023136"/>
    </source>
</evidence>
<proteinExistence type="inferred from homology"/>
<evidence type="ECO:0000313" key="8">
    <source>
        <dbReference type="Proteomes" id="UP000694888"/>
    </source>
</evidence>